<dbReference type="RefSeq" id="XP_005100049.1">
    <property type="nucleotide sequence ID" value="XM_005099992.3"/>
</dbReference>
<dbReference type="RefSeq" id="XP_005100051.1">
    <property type="nucleotide sequence ID" value="XM_005099994.3"/>
</dbReference>
<organism evidence="3 6">
    <name type="scientific">Aplysia californica</name>
    <name type="common">California sea hare</name>
    <dbReference type="NCBI Taxonomy" id="6500"/>
    <lineage>
        <taxon>Eukaryota</taxon>
        <taxon>Metazoa</taxon>
        <taxon>Spiralia</taxon>
        <taxon>Lophotrochozoa</taxon>
        <taxon>Mollusca</taxon>
        <taxon>Gastropoda</taxon>
        <taxon>Heterobranchia</taxon>
        <taxon>Euthyneura</taxon>
        <taxon>Tectipleura</taxon>
        <taxon>Aplysiida</taxon>
        <taxon>Aplysioidea</taxon>
        <taxon>Aplysiidae</taxon>
        <taxon>Aplysia</taxon>
    </lineage>
</organism>
<dbReference type="Pfam" id="PF08240">
    <property type="entry name" value="ADH_N"/>
    <property type="match status" value="1"/>
</dbReference>
<dbReference type="PROSITE" id="PS01162">
    <property type="entry name" value="QOR_ZETA_CRYSTAL"/>
    <property type="match status" value="1"/>
</dbReference>
<dbReference type="InterPro" id="IPR013149">
    <property type="entry name" value="ADH-like_C"/>
</dbReference>
<reference evidence="4 5" key="1">
    <citation type="submission" date="2025-05" db="UniProtKB">
        <authorList>
            <consortium name="RefSeq"/>
        </authorList>
    </citation>
    <scope>IDENTIFICATION</scope>
</reference>
<gene>
    <name evidence="5 6 8" type="primary">LOC101845245</name>
    <name evidence="4 7" type="synonym">LOC101845003</name>
</gene>
<keyword evidence="3" id="KW-1185">Reference proteome</keyword>
<dbReference type="RefSeq" id="XP_035826082.1">
    <property type="nucleotide sequence ID" value="XM_035970189.1"/>
</dbReference>
<evidence type="ECO:0000313" key="4">
    <source>
        <dbReference type="RefSeq" id="XP_005100049.1"/>
    </source>
</evidence>
<evidence type="ECO:0000313" key="5">
    <source>
        <dbReference type="RefSeq" id="XP_005100050.1"/>
    </source>
</evidence>
<dbReference type="InterPro" id="IPR051397">
    <property type="entry name" value="Zn-ADH-like_protein"/>
</dbReference>
<dbReference type="Gene3D" id="3.90.180.10">
    <property type="entry name" value="Medium-chain alcohol dehydrogenases, catalytic domain"/>
    <property type="match status" value="1"/>
</dbReference>
<sequence length="344" mass="36665">MALPATAKQVTITKLGTNFREVTEIRDVPVPKPQAGQVLVKNKFVGINASDINLSSGRYDPTMKPPFPAGLEGIGPIVAVGEGVTNLKIGQAVAFLQFGTFAEYVIVPADKAVPVPSTDPGLLSIVLSGLTASISLEQKGNLKAGETVLVTAAAGGTGQFAVQIAKLAGCHVIGTCSSPEKVDFLKSIGCDRVINYKKENFEEVIKKEYSNKLDVVYECVGKEMFDVSLQNLAIEGRLIVIGAISGYENAEGTNASEMISKLPVGMACLRKSASVLGFFLPHYVKKFPLHIATLAKQYAEGKIKVNLDKGENVANGPFKGLEKTVDAVEHMFSRKNIGKVIVEL</sequence>
<dbReference type="InterPro" id="IPR013154">
    <property type="entry name" value="ADH-like_N"/>
</dbReference>
<dbReference type="InterPro" id="IPR036291">
    <property type="entry name" value="NAD(P)-bd_dom_sf"/>
</dbReference>
<dbReference type="CDD" id="cd08250">
    <property type="entry name" value="Mgc45594_like"/>
    <property type="match status" value="1"/>
</dbReference>
<dbReference type="InterPro" id="IPR002364">
    <property type="entry name" value="Quin_OxRdtase/zeta-crystal_CS"/>
</dbReference>
<dbReference type="SUPFAM" id="SSF51735">
    <property type="entry name" value="NAD(P)-binding Rossmann-fold domains"/>
    <property type="match status" value="1"/>
</dbReference>
<dbReference type="Proteomes" id="UP000694888">
    <property type="component" value="Unplaced"/>
</dbReference>
<evidence type="ECO:0000313" key="8">
    <source>
        <dbReference type="RefSeq" id="XP_035826082.1"/>
    </source>
</evidence>
<evidence type="ECO:0000313" key="3">
    <source>
        <dbReference type="Proteomes" id="UP000694888"/>
    </source>
</evidence>
<dbReference type="RefSeq" id="XP_012938898.1">
    <property type="nucleotide sequence ID" value="XM_013083444.2"/>
</dbReference>
<dbReference type="GeneID" id="101845245"/>
<evidence type="ECO:0000313" key="7">
    <source>
        <dbReference type="RefSeq" id="XP_012938898.1"/>
    </source>
</evidence>
<proteinExistence type="inferred from homology"/>
<dbReference type="Pfam" id="PF00107">
    <property type="entry name" value="ADH_zinc_N"/>
    <property type="match status" value="1"/>
</dbReference>
<dbReference type="RefSeq" id="XP_005100050.1">
    <property type="nucleotide sequence ID" value="XM_005099993.3"/>
</dbReference>
<name>A0ABM0JRS1_APLCA</name>
<evidence type="ECO:0000259" key="2">
    <source>
        <dbReference type="SMART" id="SM00829"/>
    </source>
</evidence>
<dbReference type="SUPFAM" id="SSF50129">
    <property type="entry name" value="GroES-like"/>
    <property type="match status" value="1"/>
</dbReference>
<dbReference type="PANTHER" id="PTHR43677:SF3">
    <property type="entry name" value="PROSTAGLANDIN REDUCTASE 3"/>
    <property type="match status" value="1"/>
</dbReference>
<dbReference type="InterPro" id="IPR020843">
    <property type="entry name" value="ER"/>
</dbReference>
<dbReference type="PANTHER" id="PTHR43677">
    <property type="entry name" value="SHORT-CHAIN DEHYDROGENASE/REDUCTASE"/>
    <property type="match status" value="1"/>
</dbReference>
<dbReference type="SMART" id="SM00829">
    <property type="entry name" value="PKS_ER"/>
    <property type="match status" value="1"/>
</dbReference>
<evidence type="ECO:0000256" key="1">
    <source>
        <dbReference type="ARBA" id="ARBA00010371"/>
    </source>
</evidence>
<evidence type="ECO:0000313" key="6">
    <source>
        <dbReference type="RefSeq" id="XP_005100051.1"/>
    </source>
</evidence>
<protein>
    <submittedName>
        <fullName evidence="4 5">Prostaglandin reductase-3</fullName>
    </submittedName>
</protein>
<accession>A0ABM0JRS1</accession>
<feature type="domain" description="Enoyl reductase (ER)" evidence="2">
    <location>
        <begin position="18"/>
        <end position="342"/>
    </location>
</feature>
<dbReference type="InterPro" id="IPR011032">
    <property type="entry name" value="GroES-like_sf"/>
</dbReference>
<dbReference type="GeneID" id="101845003"/>
<dbReference type="Gene3D" id="3.40.50.720">
    <property type="entry name" value="NAD(P)-binding Rossmann-like Domain"/>
    <property type="match status" value="1"/>
</dbReference>
<comment type="similarity">
    <text evidence="1">Belongs to the zinc-containing alcohol dehydrogenase family. Quinone oxidoreductase subfamily.</text>
</comment>